<dbReference type="InterPro" id="IPR001633">
    <property type="entry name" value="EAL_dom"/>
</dbReference>
<dbReference type="Gene3D" id="3.30.70.270">
    <property type="match status" value="1"/>
</dbReference>
<dbReference type="Gene3D" id="3.20.20.450">
    <property type="entry name" value="EAL domain"/>
    <property type="match status" value="1"/>
</dbReference>
<keyword evidence="2" id="KW-0238">DNA-binding</keyword>
<dbReference type="PANTHER" id="PTHR33121">
    <property type="entry name" value="CYCLIC DI-GMP PHOSPHODIESTERASE PDEF"/>
    <property type="match status" value="1"/>
</dbReference>
<dbReference type="SUPFAM" id="SSF53822">
    <property type="entry name" value="Periplasmic binding protein-like I"/>
    <property type="match status" value="1"/>
</dbReference>
<evidence type="ECO:0000259" key="5">
    <source>
        <dbReference type="PROSITE" id="PS50887"/>
    </source>
</evidence>
<dbReference type="Pfam" id="PF00563">
    <property type="entry name" value="EAL"/>
    <property type="match status" value="1"/>
</dbReference>
<dbReference type="PROSITE" id="PS50887">
    <property type="entry name" value="GGDEF"/>
    <property type="match status" value="1"/>
</dbReference>
<dbReference type="Proteomes" id="UP000615234">
    <property type="component" value="Unassembled WGS sequence"/>
</dbReference>
<dbReference type="InterPro" id="IPR050706">
    <property type="entry name" value="Cyclic-di-GMP_PDE-like"/>
</dbReference>
<dbReference type="Pfam" id="PF13377">
    <property type="entry name" value="Peripla_BP_3"/>
    <property type="match status" value="1"/>
</dbReference>
<dbReference type="CDD" id="cd01949">
    <property type="entry name" value="GGDEF"/>
    <property type="match status" value="1"/>
</dbReference>
<reference evidence="6 7" key="1">
    <citation type="submission" date="2020-08" db="EMBL/GenBank/DDBJ databases">
        <title>Genome public.</title>
        <authorList>
            <person name="Liu C."/>
            <person name="Sun Q."/>
        </authorList>
    </citation>
    <scope>NUCLEOTIDE SEQUENCE [LARGE SCALE GENOMIC DNA]</scope>
    <source>
        <strain evidence="6 7">NSJ-10</strain>
    </source>
</reference>
<dbReference type="SMART" id="SM00267">
    <property type="entry name" value="GGDEF"/>
    <property type="match status" value="1"/>
</dbReference>
<evidence type="ECO:0000313" key="7">
    <source>
        <dbReference type="Proteomes" id="UP000615234"/>
    </source>
</evidence>
<dbReference type="RefSeq" id="WP_117808712.1">
    <property type="nucleotide sequence ID" value="NZ_JACOOX010000005.1"/>
</dbReference>
<dbReference type="SUPFAM" id="SSF55073">
    <property type="entry name" value="Nucleotide cyclase"/>
    <property type="match status" value="1"/>
</dbReference>
<gene>
    <name evidence="6" type="ORF">H8S09_09700</name>
</gene>
<dbReference type="InterPro" id="IPR000160">
    <property type="entry name" value="GGDEF_dom"/>
</dbReference>
<dbReference type="AlphaFoldDB" id="A0A8I0DVF9"/>
<protein>
    <submittedName>
        <fullName evidence="6">EAL domain-containing protein</fullName>
    </submittedName>
</protein>
<name>A0A8I0DVF9_9FIRM</name>
<dbReference type="NCBIfam" id="TIGR00254">
    <property type="entry name" value="GGDEF"/>
    <property type="match status" value="1"/>
</dbReference>
<dbReference type="SUPFAM" id="SSF141868">
    <property type="entry name" value="EAL domain-like"/>
    <property type="match status" value="1"/>
</dbReference>
<evidence type="ECO:0000313" key="6">
    <source>
        <dbReference type="EMBL" id="MBC5663161.1"/>
    </source>
</evidence>
<keyword evidence="1" id="KW-0805">Transcription regulation</keyword>
<feature type="domain" description="EAL" evidence="4">
    <location>
        <begin position="649"/>
        <end position="897"/>
    </location>
</feature>
<dbReference type="SMART" id="SM00052">
    <property type="entry name" value="EAL"/>
    <property type="match status" value="1"/>
</dbReference>
<dbReference type="CDD" id="cd01948">
    <property type="entry name" value="EAL"/>
    <property type="match status" value="1"/>
</dbReference>
<dbReference type="GO" id="GO:0071111">
    <property type="term" value="F:cyclic-guanylate-specific phosphodiesterase activity"/>
    <property type="evidence" value="ECO:0007669"/>
    <property type="project" value="InterPro"/>
</dbReference>
<evidence type="ECO:0000259" key="4">
    <source>
        <dbReference type="PROSITE" id="PS50883"/>
    </source>
</evidence>
<evidence type="ECO:0000256" key="2">
    <source>
        <dbReference type="ARBA" id="ARBA00023125"/>
    </source>
</evidence>
<keyword evidence="7" id="KW-1185">Reference proteome</keyword>
<dbReference type="Gene3D" id="3.40.50.2300">
    <property type="match status" value="2"/>
</dbReference>
<dbReference type="PANTHER" id="PTHR33121:SF70">
    <property type="entry name" value="SIGNALING PROTEIN YKOW"/>
    <property type="match status" value="1"/>
</dbReference>
<evidence type="ECO:0000256" key="1">
    <source>
        <dbReference type="ARBA" id="ARBA00023015"/>
    </source>
</evidence>
<dbReference type="GO" id="GO:0003677">
    <property type="term" value="F:DNA binding"/>
    <property type="evidence" value="ECO:0007669"/>
    <property type="project" value="UniProtKB-KW"/>
</dbReference>
<dbReference type="InterPro" id="IPR043128">
    <property type="entry name" value="Rev_trsase/Diguanyl_cyclase"/>
</dbReference>
<dbReference type="Pfam" id="PF00990">
    <property type="entry name" value="GGDEF"/>
    <property type="match status" value="1"/>
</dbReference>
<proteinExistence type="predicted"/>
<dbReference type="InterPro" id="IPR029787">
    <property type="entry name" value="Nucleotide_cyclase"/>
</dbReference>
<evidence type="ECO:0000256" key="3">
    <source>
        <dbReference type="ARBA" id="ARBA00023163"/>
    </source>
</evidence>
<comment type="caution">
    <text evidence="6">The sequence shown here is derived from an EMBL/GenBank/DDBJ whole genome shotgun (WGS) entry which is preliminary data.</text>
</comment>
<keyword evidence="3" id="KW-0804">Transcription</keyword>
<dbReference type="PROSITE" id="PS50883">
    <property type="entry name" value="EAL"/>
    <property type="match status" value="1"/>
</dbReference>
<dbReference type="InterPro" id="IPR035919">
    <property type="entry name" value="EAL_sf"/>
</dbReference>
<dbReference type="InterPro" id="IPR046335">
    <property type="entry name" value="LacI/GalR-like_sensor"/>
</dbReference>
<organism evidence="6 7">
    <name type="scientific">Coprococcus hominis</name>
    <name type="common">ex Liu et al. 2022</name>
    <dbReference type="NCBI Taxonomy" id="2763039"/>
    <lineage>
        <taxon>Bacteria</taxon>
        <taxon>Bacillati</taxon>
        <taxon>Bacillota</taxon>
        <taxon>Clostridia</taxon>
        <taxon>Lachnospirales</taxon>
        <taxon>Lachnospiraceae</taxon>
        <taxon>Coprococcus</taxon>
    </lineage>
</organism>
<dbReference type="CDD" id="cd06267">
    <property type="entry name" value="PBP1_LacI_sugar_binding-like"/>
    <property type="match status" value="1"/>
</dbReference>
<accession>A0A8I0DVF9</accession>
<sequence length="1270" mass="143861">MERRRIGVIIAQAEENSQSLFMKGLMEEAYVYGYDICVFSMYLRFQDTLYRQIGDSNIYNLIQWDAFDAIIVLPDTIQATDIATWLEDKIHEVFSGVVLFVDKDSRYFPTVKINHYKPYKKLIDHLIEVHHYSDIMFLDGWKNHVHSIQREQAYRDSLTEHGIPVDPNNIYYGNYWYDSGKEVVKLILDSREKLPEAIACANDCMAIGVAAELFSNHIHVPEQVAVIGYDSTEEGKNLKCKLTSADIPARECGRYCAKYIHASFEKEPIPEFESESVIFQGTSCGCEGKIQSEKHFDEKENFWNTDHAKTGYSSYYNKFMEDLLSERDHRGFFNTIFQHVYQVRPFHSLSICMNDYWNSSEVMTSEDALRSNGYTDKIYRIIKCGPSEHTDNRISFDDIFEMKEMIPELSEQREYPETFFFTPLYFDNRSFGYAVIGFTDIEAQFTEVYRNWLKSIMQSMEAFYRQNGLRELLRQMEATQIRDAMTGLYNYKGFLQKGNELCENATFDGKSIAVIAIDINKLKDINAGYGRKAGDAAILKLAQLISESQDDDAICARISNDEFVVAFPVEASDETCGEAFIKRLSDKIKQYNELRKEAYELEICTGIRCDMISGSEALDHLINETINVKNNKKAIEQGKEERAGVLTDKQKADDHLMEFILDNNRFVYHFQPIINARTGDVYAYEALMRADTERRISPLDMLESADRLNRLYDIEKATFFNVVDYIEEHYQDFEGKKVFINSIPGYQLTGKDKKKLTEIMEQHAGELVVEFTEETEMGDDQLKELKNSFAKMNIETAIDDYGSGYSNVNNLLRYMPRFVKIDRMLMTDIHKDIQKQHFVKDIIEFAHDNDILTLAEGIELTQELREVIKLGVDLIQGYYTSRPQPYVVRSIDERVMNEIVQYNQSLNARLYKKEYETDYNDTVSMVQLAANKYTSIKVKKARGINKKIIIKGSVGFQPNILMSVEDGFRGTIILENVSLAGERGIPCIDIGKKCNVNLQITGENELRTGGIRVPDSSVLTVVGDGNLTINLNSGKYFGIGNSLDEYHGELNFYQDGGIIINANGMKGIGIGSGLGGVINIKRGHYEFDMKGQEGACIGSVNGDSELFIEYCDMDIYSGISNGTIIGSVNGDADIKLENISAKIQGAGNVITGIGTIAGNSCMVRLENVNISSNIRAKECYGIGCRAGRTDIYIGYAAVKSVVQGKSAVAFGNSVMSAKLYCSNADIGTNAVTEFNSDIGALEKNIQLENGRAEFVLNGQEVKRQILAARL</sequence>
<dbReference type="EMBL" id="JACOOX010000005">
    <property type="protein sequence ID" value="MBC5663161.1"/>
    <property type="molecule type" value="Genomic_DNA"/>
</dbReference>
<dbReference type="InterPro" id="IPR028082">
    <property type="entry name" value="Peripla_BP_I"/>
</dbReference>
<feature type="domain" description="GGDEF" evidence="5">
    <location>
        <begin position="510"/>
        <end position="647"/>
    </location>
</feature>